<dbReference type="AlphaFoldDB" id="A0A9D3WCU3"/>
<protein>
    <submittedName>
        <fullName evidence="1">Uncharacterized protein</fullName>
    </submittedName>
</protein>
<evidence type="ECO:0000313" key="1">
    <source>
        <dbReference type="EMBL" id="KAH1121722.1"/>
    </source>
</evidence>
<accession>A0A9D3WCU3</accession>
<dbReference type="Proteomes" id="UP000828251">
    <property type="component" value="Unassembled WGS sequence"/>
</dbReference>
<proteinExistence type="predicted"/>
<feature type="non-terminal residue" evidence="1">
    <location>
        <position position="75"/>
    </location>
</feature>
<comment type="caution">
    <text evidence="1">The sequence shown here is derived from an EMBL/GenBank/DDBJ whole genome shotgun (WGS) entry which is preliminary data.</text>
</comment>
<gene>
    <name evidence="1" type="ORF">J1N35_004882</name>
</gene>
<reference evidence="1 2" key="1">
    <citation type="journal article" date="2021" name="Plant Biotechnol. J.">
        <title>Multi-omics assisted identification of the key and species-specific regulatory components of drought-tolerant mechanisms in Gossypium stocksii.</title>
        <authorList>
            <person name="Yu D."/>
            <person name="Ke L."/>
            <person name="Zhang D."/>
            <person name="Wu Y."/>
            <person name="Sun Y."/>
            <person name="Mei J."/>
            <person name="Sun J."/>
            <person name="Sun Y."/>
        </authorList>
    </citation>
    <scope>NUCLEOTIDE SEQUENCE [LARGE SCALE GENOMIC DNA]</scope>
    <source>
        <strain evidence="2">cv. E1</strain>
        <tissue evidence="1">Leaf</tissue>
    </source>
</reference>
<name>A0A9D3WCU3_9ROSI</name>
<keyword evidence="2" id="KW-1185">Reference proteome</keyword>
<sequence>MDRERSSSPLTFFISVKRGKGFMSINLLDLHRSLATAPPSTVVEEYKNGHFLGLLILRAHKTSSFIGDDEPRPPR</sequence>
<evidence type="ECO:0000313" key="2">
    <source>
        <dbReference type="Proteomes" id="UP000828251"/>
    </source>
</evidence>
<organism evidence="1 2">
    <name type="scientific">Gossypium stocksii</name>
    <dbReference type="NCBI Taxonomy" id="47602"/>
    <lineage>
        <taxon>Eukaryota</taxon>
        <taxon>Viridiplantae</taxon>
        <taxon>Streptophyta</taxon>
        <taxon>Embryophyta</taxon>
        <taxon>Tracheophyta</taxon>
        <taxon>Spermatophyta</taxon>
        <taxon>Magnoliopsida</taxon>
        <taxon>eudicotyledons</taxon>
        <taxon>Gunneridae</taxon>
        <taxon>Pentapetalae</taxon>
        <taxon>rosids</taxon>
        <taxon>malvids</taxon>
        <taxon>Malvales</taxon>
        <taxon>Malvaceae</taxon>
        <taxon>Malvoideae</taxon>
        <taxon>Gossypium</taxon>
    </lineage>
</organism>
<dbReference type="EMBL" id="JAIQCV010000002">
    <property type="protein sequence ID" value="KAH1121722.1"/>
    <property type="molecule type" value="Genomic_DNA"/>
</dbReference>